<gene>
    <name evidence="2" type="primary">Cnig_chr_III.g8718</name>
    <name evidence="2" type="ORF">B9Z55_008718</name>
</gene>
<keyword evidence="1" id="KW-0732">Signal</keyword>
<feature type="chain" id="PRO_5013869021" description="C6 domain-containing protein" evidence="1">
    <location>
        <begin position="18"/>
        <end position="150"/>
    </location>
</feature>
<keyword evidence="3" id="KW-1185">Reference proteome</keyword>
<comment type="caution">
    <text evidence="2">The sequence shown here is derived from an EMBL/GenBank/DDBJ whole genome shotgun (WGS) entry which is preliminary data.</text>
</comment>
<dbReference type="PANTHER" id="PTHR36517">
    <property type="entry name" value="PROTEIN CBG25732"/>
    <property type="match status" value="1"/>
</dbReference>
<evidence type="ECO:0000313" key="3">
    <source>
        <dbReference type="Proteomes" id="UP000230233"/>
    </source>
</evidence>
<name>A0A2G5UPD2_9PELO</name>
<evidence type="ECO:0008006" key="4">
    <source>
        <dbReference type="Google" id="ProtNLM"/>
    </source>
</evidence>
<reference evidence="3" key="1">
    <citation type="submission" date="2017-10" db="EMBL/GenBank/DDBJ databases">
        <title>Rapid genome shrinkage in a self-fertile nematode reveals novel sperm competition proteins.</title>
        <authorList>
            <person name="Yin D."/>
            <person name="Schwarz E.M."/>
            <person name="Thomas C.G."/>
            <person name="Felde R.L."/>
            <person name="Korf I.F."/>
            <person name="Cutter A.D."/>
            <person name="Schartner C.M."/>
            <person name="Ralston E.J."/>
            <person name="Meyer B.J."/>
            <person name="Haag E.S."/>
        </authorList>
    </citation>
    <scope>NUCLEOTIDE SEQUENCE [LARGE SCALE GENOMIC DNA]</scope>
    <source>
        <strain evidence="3">JU1422</strain>
    </source>
</reference>
<accession>A0A2G5UPD2</accession>
<protein>
    <recommendedName>
        <fullName evidence="4">C6 domain-containing protein</fullName>
    </recommendedName>
</protein>
<dbReference type="EMBL" id="PDUG01000003">
    <property type="protein sequence ID" value="PIC41221.1"/>
    <property type="molecule type" value="Genomic_DNA"/>
</dbReference>
<dbReference type="PANTHER" id="PTHR36517:SF1">
    <property type="entry name" value="C6 DOMAIN-CONTAINING PROTEIN-RELATED"/>
    <property type="match status" value="1"/>
</dbReference>
<dbReference type="Proteomes" id="UP000230233">
    <property type="component" value="Chromosome III"/>
</dbReference>
<evidence type="ECO:0000313" key="2">
    <source>
        <dbReference type="EMBL" id="PIC41221.1"/>
    </source>
</evidence>
<dbReference type="AlphaFoldDB" id="A0A2G5UPD2"/>
<proteinExistence type="predicted"/>
<organism evidence="2 3">
    <name type="scientific">Caenorhabditis nigoni</name>
    <dbReference type="NCBI Taxonomy" id="1611254"/>
    <lineage>
        <taxon>Eukaryota</taxon>
        <taxon>Metazoa</taxon>
        <taxon>Ecdysozoa</taxon>
        <taxon>Nematoda</taxon>
        <taxon>Chromadorea</taxon>
        <taxon>Rhabditida</taxon>
        <taxon>Rhabditina</taxon>
        <taxon>Rhabditomorpha</taxon>
        <taxon>Rhabditoidea</taxon>
        <taxon>Rhabditidae</taxon>
        <taxon>Peloderinae</taxon>
        <taxon>Caenorhabditis</taxon>
    </lineage>
</organism>
<evidence type="ECO:0000256" key="1">
    <source>
        <dbReference type="SAM" id="SignalP"/>
    </source>
</evidence>
<sequence>MILRITIFLISSYFSDACVRTIPPEEVFITSTPDSIPGDPCATCPEIDLSNAELKPPGNMISKEEAITPDGCKQTTVRCNFTPSPGMFALSSSLNGIMADGTAPHIGEFPSPGIGKDYSILTCHDNATYVTSRGVTNIINFRCQTNWVSG</sequence>
<feature type="signal peptide" evidence="1">
    <location>
        <begin position="1"/>
        <end position="17"/>
    </location>
</feature>